<dbReference type="Proteomes" id="UP000293547">
    <property type="component" value="Unassembled WGS sequence"/>
</dbReference>
<sequence>MADENYEDDIFDDLYDDEPTSKPAAAAPAPAPKTEPEPTQAEPVSAPPQDSTHDNGQNAAPSWPAQAQAGGEQDSHMDQSGYNAGGDQSYDNAPVDDDNYGPINVKEDGWRQEHLAARTIAINGRIGYRARAFDNMREANYSWNTLRAQSEDKLCTHQSVAHFKAPGAMVGTESGIKA</sequence>
<organism evidence="1 2">
    <name type="scientific">Alternaria gaisen</name>
    <dbReference type="NCBI Taxonomy" id="167740"/>
    <lineage>
        <taxon>Eukaryota</taxon>
        <taxon>Fungi</taxon>
        <taxon>Dikarya</taxon>
        <taxon>Ascomycota</taxon>
        <taxon>Pezizomycotina</taxon>
        <taxon>Dothideomycetes</taxon>
        <taxon>Pleosporomycetidae</taxon>
        <taxon>Pleosporales</taxon>
        <taxon>Pleosporineae</taxon>
        <taxon>Pleosporaceae</taxon>
        <taxon>Alternaria</taxon>
        <taxon>Alternaria sect. Alternaria</taxon>
    </lineage>
</organism>
<proteinExistence type="predicted"/>
<evidence type="ECO:0000313" key="2">
    <source>
        <dbReference type="Proteomes" id="UP000293547"/>
    </source>
</evidence>
<dbReference type="EMBL" id="PDWZ02000001">
    <property type="protein sequence ID" value="KAB2110687.1"/>
    <property type="molecule type" value="Genomic_DNA"/>
</dbReference>
<keyword evidence="2" id="KW-1185">Reference proteome</keyword>
<reference evidence="1 2" key="1">
    <citation type="journal article" date="2019" name="bioRxiv">
        <title>Genomics, evolutionary history and diagnostics of the Alternaria alternata species group including apple and Asian pear pathotypes.</title>
        <authorList>
            <person name="Armitage A.D."/>
            <person name="Cockerton H.M."/>
            <person name="Sreenivasaprasad S."/>
            <person name="Woodhall J.W."/>
            <person name="Lane C.R."/>
            <person name="Harrison R.J."/>
            <person name="Clarkson J.P."/>
        </authorList>
    </citation>
    <scope>NUCLEOTIDE SEQUENCE [LARGE SCALE GENOMIC DNA]</scope>
    <source>
        <strain evidence="1 2">FERA 650</strain>
    </source>
</reference>
<gene>
    <name evidence="1" type="ORF">AG0111_0g719</name>
</gene>
<comment type="caution">
    <text evidence="1">The sequence shown here is derived from an EMBL/GenBank/DDBJ whole genome shotgun (WGS) entry which is preliminary data.</text>
</comment>
<protein>
    <submittedName>
        <fullName evidence="1">Uncharacterized protein</fullName>
    </submittedName>
</protein>
<evidence type="ECO:0000313" key="1">
    <source>
        <dbReference type="EMBL" id="KAB2110687.1"/>
    </source>
</evidence>
<accession>A0ACB6G1T1</accession>
<name>A0ACB6G1T1_9PLEO</name>